<dbReference type="SMART" id="SM00799">
    <property type="entry name" value="DENN"/>
    <property type="match status" value="1"/>
</dbReference>
<protein>
    <submittedName>
        <fullName evidence="7">C-myc promoter-binding protein</fullName>
    </submittedName>
</protein>
<evidence type="ECO:0000259" key="3">
    <source>
        <dbReference type="PROSITE" id="PS50211"/>
    </source>
</evidence>
<sequence length="1488" mass="166560">MSDSRKLFEYFVTVGLKEGAEELVISAQECGRRNATPLAPITDICVIFPSLGEKVPDGFECIESTPSGHPADLNYGSIRTPPVFICYRRGYHKPPLVDIGVLDEGRGEKPMLDSNIVQTTPFGRPANVNNASQVSDSFHSLNLGFYLHGFDLGKGDAENPSFKSGIYLTYRRAQPNNPPSQLVVTNICVIIADKGDMAPHTYYKIPKNLNKGMVGSDIFLCYKKSQAASKRIAYTPAVLNRFPEDSDFRLVDTIPMFCLPMGALIECWPTNCQNPEETFSTFVLTDQNGCKFYGASVSFYELYKKKLTEEQLEKLEISSPSGSVSGTALESTGGSGPVEQMSFHYNTSICVISRYPFFNAFKRFLFFIHHMSVSGTYSVPIERYVSHLMYEVSFPSPRCPHVIVQLGNEAVSLDSYDDSQLPLSGAALSDALKCLGPENLIYIVLLALLEQKILVHSLRPWLLTTVAESVCALTFPFHWQCPYIPQCPLSLAGVLHAPLPFIAGVDSRYFDLYEDPPPDVTCFDLDTAIVSQSTTCQNKKLSLLPKLKTTLEKLHKRIHREESSVFAPRRNNTFTAVSIDLQTQQNKRLLEVKIQDAFLRFMASLMQGYTRYLKPIRSAPRHVGATDTVSLFDLDAFLRSRDKSSAAFFKRFCETQLFNRFIEERSFVSDKNAFNAFFDECIDKVRDYGGKSSEPILLNAGLPESSQTEITMPPESFKAPDGSELSFTYSEFPRQLNSAYFHFKVGGISSALHRTKQEWRSSLEELAMNIQVYPSSWPKALLFYSYSLWFMLLPSLLHLAISKIKILRLAFHILDRMEQSGITPFDQVCYRTVIQLCGEMEQPHLAVQVEQAMHRSGLELNAVTYGIYHEAILKQGWPGGSRSVAIKAWRKLALVVRGVSKFKSGLLIKGRGDVQQEIDHSEPNKSCNGDSCKSATDDKNTDCSESEDKQPQPEKLSKGDEAENSDQRSDSVPFVISVHPLPAESDTSSTNQGDSEEPVGVDALDPLGALSPEHIKKCEKKKNIATEFMTEREKVKRNEKPSSWFKGLANSPIVSKFMRSNTSGKFGSSDSLSDALLISPGLTSLVAQMKKGYDGVIQSSNFSSLREGVSTFVNEVRGRNRTHAKDLFGSSSSIEPQDHDEAMQLVILQQNPECSDPLFQLDSGTPCSILPSDWWVEDQIFAANSLSSPLDVTISSASLCSNCKTVIYDDDIMAGWSADDSNLNTTCVYCGFSFVPSLSIRLRTRSSFVKNSWYAPSVFNTKDDFANSEGDTETNEIAETVEDHQVPFVSPLVLRREIENLLNGDALSLADPGLQHSHPIIFWNLIYYTRRIALPTHLCSWLGSSVHVRCVYDVPEKHTSCKPLYFSNNVFQEVPVPDTDRSVAVWEDILVCIQQSSIFRGLTCLLKEHGWAPESGKLRPHFSLYRDLQFVALNRFGRAVCRDTFDYLYQLDFERLPPTILVMLPKPDHPLSITSRLCKRIFLPLDVC</sequence>
<dbReference type="InterPro" id="IPR005112">
    <property type="entry name" value="dDENN_dom"/>
</dbReference>
<dbReference type="GO" id="GO:0005085">
    <property type="term" value="F:guanyl-nucleotide exchange factor activity"/>
    <property type="evidence" value="ECO:0007669"/>
    <property type="project" value="UniProtKB-KW"/>
</dbReference>
<name>A0A0N4UY15_ENTVE</name>
<evidence type="ECO:0000259" key="4">
    <source>
        <dbReference type="PROSITE" id="PS51498"/>
    </source>
</evidence>
<dbReference type="Proteomes" id="UP000274131">
    <property type="component" value="Unassembled WGS sequence"/>
</dbReference>
<reference evidence="7" key="1">
    <citation type="submission" date="2016-04" db="UniProtKB">
        <authorList>
            <consortium name="WormBaseParasite"/>
        </authorList>
    </citation>
    <scope>IDENTIFICATION</scope>
</reference>
<dbReference type="InterPro" id="IPR037516">
    <property type="entry name" value="Tripartite_DENN"/>
</dbReference>
<dbReference type="EMBL" id="UXUI01007328">
    <property type="protein sequence ID" value="VDD87018.1"/>
    <property type="molecule type" value="Genomic_DNA"/>
</dbReference>
<evidence type="ECO:0000313" key="7">
    <source>
        <dbReference type="WBParaSite" id="EVEC_0000245301-mRNA-1"/>
    </source>
</evidence>
<dbReference type="InterPro" id="IPR051696">
    <property type="entry name" value="DENN_Domain_GEFs"/>
</dbReference>
<feature type="region of interest" description="Disordered" evidence="2">
    <location>
        <begin position="916"/>
        <end position="1015"/>
    </location>
</feature>
<accession>A0A0N4UY15</accession>
<dbReference type="WBParaSite" id="EVEC_0000245301-mRNA-1">
    <property type="protein sequence ID" value="EVEC_0000245301-mRNA-1"/>
    <property type="gene ID" value="EVEC_0000245301"/>
</dbReference>
<dbReference type="Gene3D" id="3.30.450.200">
    <property type="match status" value="1"/>
</dbReference>
<reference evidence="5 6" key="2">
    <citation type="submission" date="2018-10" db="EMBL/GenBank/DDBJ databases">
        <authorList>
            <consortium name="Pathogen Informatics"/>
        </authorList>
    </citation>
    <scope>NUCLEOTIDE SEQUENCE [LARGE SCALE GENOMIC DNA]</scope>
</reference>
<evidence type="ECO:0000256" key="1">
    <source>
        <dbReference type="ARBA" id="ARBA00022658"/>
    </source>
</evidence>
<dbReference type="Gene3D" id="2.100.10.50">
    <property type="match status" value="1"/>
</dbReference>
<keyword evidence="1" id="KW-0344">Guanine-nucleotide releasing factor</keyword>
<dbReference type="InterPro" id="IPR005113">
    <property type="entry name" value="uDENN_dom"/>
</dbReference>
<gene>
    <name evidence="5" type="ORF">EVEC_LOCUS2161</name>
</gene>
<dbReference type="Pfam" id="PF03455">
    <property type="entry name" value="dDENN"/>
    <property type="match status" value="1"/>
</dbReference>
<dbReference type="Gene3D" id="1.25.40.10">
    <property type="entry name" value="Tetratricopeptide repeat domain"/>
    <property type="match status" value="1"/>
</dbReference>
<dbReference type="InterPro" id="IPR023341">
    <property type="entry name" value="MABP"/>
</dbReference>
<evidence type="ECO:0000313" key="6">
    <source>
        <dbReference type="Proteomes" id="UP000274131"/>
    </source>
</evidence>
<dbReference type="InterPro" id="IPR011990">
    <property type="entry name" value="TPR-like_helical_dom_sf"/>
</dbReference>
<dbReference type="Gene3D" id="3.40.50.11500">
    <property type="match status" value="1"/>
</dbReference>
<dbReference type="PANTHER" id="PTHR12296">
    <property type="entry name" value="DENN DOMAIN-CONTAINING PROTEIN 4"/>
    <property type="match status" value="1"/>
</dbReference>
<dbReference type="OrthoDB" id="75250at2759"/>
<dbReference type="GO" id="GO:0032483">
    <property type="term" value="P:regulation of Rab protein signal transduction"/>
    <property type="evidence" value="ECO:0007669"/>
    <property type="project" value="TreeGrafter"/>
</dbReference>
<dbReference type="PROSITE" id="PS51498">
    <property type="entry name" value="MABP"/>
    <property type="match status" value="1"/>
</dbReference>
<dbReference type="InterPro" id="IPR001194">
    <property type="entry name" value="cDENN_dom"/>
</dbReference>
<dbReference type="SMART" id="SM00801">
    <property type="entry name" value="dDENN"/>
    <property type="match status" value="1"/>
</dbReference>
<dbReference type="InterPro" id="IPR043153">
    <property type="entry name" value="DENN_C"/>
</dbReference>
<evidence type="ECO:0000313" key="5">
    <source>
        <dbReference type="EMBL" id="VDD87018.1"/>
    </source>
</evidence>
<dbReference type="Pfam" id="PF03456">
    <property type="entry name" value="uDENN"/>
    <property type="match status" value="1"/>
</dbReference>
<dbReference type="STRING" id="51028.A0A0N4UY15"/>
<dbReference type="GO" id="GO:0031410">
    <property type="term" value="C:cytoplasmic vesicle"/>
    <property type="evidence" value="ECO:0007669"/>
    <property type="project" value="TreeGrafter"/>
</dbReference>
<dbReference type="SMART" id="SM00800">
    <property type="entry name" value="uDENN"/>
    <property type="match status" value="1"/>
</dbReference>
<keyword evidence="6" id="KW-1185">Reference proteome</keyword>
<feature type="domain" description="UDENN" evidence="3">
    <location>
        <begin position="218"/>
        <end position="673"/>
    </location>
</feature>
<dbReference type="Pfam" id="PF02141">
    <property type="entry name" value="DENN"/>
    <property type="match status" value="1"/>
</dbReference>
<feature type="domain" description="MABP" evidence="4">
    <location>
        <begin position="38"/>
        <end position="226"/>
    </location>
</feature>
<proteinExistence type="predicted"/>
<feature type="compositionally biased region" description="Polar residues" evidence="2">
    <location>
        <begin position="924"/>
        <end position="934"/>
    </location>
</feature>
<dbReference type="PROSITE" id="PS50211">
    <property type="entry name" value="DENN"/>
    <property type="match status" value="1"/>
</dbReference>
<dbReference type="PANTHER" id="PTHR12296:SF30">
    <property type="entry name" value="DENN DOMAIN-CONTAINING PROTEIN CRAG"/>
    <property type="match status" value="1"/>
</dbReference>
<evidence type="ECO:0000256" key="2">
    <source>
        <dbReference type="SAM" id="MobiDB-lite"/>
    </source>
</evidence>
<organism evidence="7">
    <name type="scientific">Enterobius vermicularis</name>
    <name type="common">Human pinworm</name>
    <dbReference type="NCBI Taxonomy" id="51028"/>
    <lineage>
        <taxon>Eukaryota</taxon>
        <taxon>Metazoa</taxon>
        <taxon>Ecdysozoa</taxon>
        <taxon>Nematoda</taxon>
        <taxon>Chromadorea</taxon>
        <taxon>Rhabditida</taxon>
        <taxon>Spirurina</taxon>
        <taxon>Oxyuridomorpha</taxon>
        <taxon>Oxyuroidea</taxon>
        <taxon>Oxyuridae</taxon>
        <taxon>Enterobius</taxon>
    </lineage>
</organism>
<feature type="compositionally biased region" description="Basic and acidic residues" evidence="2">
    <location>
        <begin position="935"/>
        <end position="969"/>
    </location>
</feature>